<proteinExistence type="predicted"/>
<feature type="transmembrane region" description="Helical" evidence="1">
    <location>
        <begin position="542"/>
        <end position="565"/>
    </location>
</feature>
<accession>A0AB39ST99</accession>
<feature type="chain" id="PRO_5044254429" evidence="2">
    <location>
        <begin position="32"/>
        <end position="832"/>
    </location>
</feature>
<evidence type="ECO:0000256" key="2">
    <source>
        <dbReference type="SAM" id="SignalP"/>
    </source>
</evidence>
<organism evidence="3">
    <name type="scientific">Streptomyces sp. R44</name>
    <dbReference type="NCBI Taxonomy" id="3238633"/>
    <lineage>
        <taxon>Bacteria</taxon>
        <taxon>Bacillati</taxon>
        <taxon>Actinomycetota</taxon>
        <taxon>Actinomycetes</taxon>
        <taxon>Kitasatosporales</taxon>
        <taxon>Streptomycetaceae</taxon>
        <taxon>Streptomyces</taxon>
    </lineage>
</organism>
<feature type="transmembrane region" description="Helical" evidence="1">
    <location>
        <begin position="346"/>
        <end position="364"/>
    </location>
</feature>
<dbReference type="InterPro" id="IPR046176">
    <property type="entry name" value="DUF6185"/>
</dbReference>
<feature type="transmembrane region" description="Helical" evidence="1">
    <location>
        <begin position="729"/>
        <end position="751"/>
    </location>
</feature>
<feature type="transmembrane region" description="Helical" evidence="1">
    <location>
        <begin position="417"/>
        <end position="441"/>
    </location>
</feature>
<dbReference type="AlphaFoldDB" id="A0AB39ST99"/>
<feature type="signal peptide" evidence="2">
    <location>
        <begin position="1"/>
        <end position="31"/>
    </location>
</feature>
<sequence>MIRSGWSAPRCLRVLLLLLCLVLPAVGVAAAAEGTPTGCRADQLKTAEVTALAEFQHRGNDFSMVTSTMDISVPAGWTHASDLLLDAHSPAYRSALACLVGKPTDEWNDFRDDEWRFKPVTVKADGQRVKVHYEASTWVQFNSSDAVGPWVLTVSKENWRIALRPSDALKGADWDRVQVDLGGRGALTASPRPAFGEGGTRLSWQHKQPDQNPTVTFRPPAVQHWDFITTTTEEPWQVWETWGIYSASAAFWYVASGALLLVAGRRLRRTLAGPTTAVESSALRYLRWWAILLMFLGVLVYLHDNLYRWFQKLGGWYHDYEPTVAVFVLALLGPALCLFGSRSKRLLLSVGALVLGVLGWYVAAEVLDWTLLPTADQYLSTPGWTVAAVACAALTAVCWIGVIAAGQRMLLIRETRIPARLMVTIAVAAAAATLLWAYLAFDRYWGRISWLADPRSPDHRALWVDTLDSWWQYFPASILDPLLVLVSILAPLPVLGVLRVCRVEQHEEGAFTPAPAEKFLLAVLFAITFAPPAYYFGFSAYALTLLLCLGTAWGVLALGASFSVLEQPFADNAPLGRTISLTDRADVLRLARRFRELQTRLGQLSTSNPGERSAERQSIEAEIDRLDQALPAGVRPADLPFACGPMPTWWGNARRGAVNACFIGLPATGLLYWVYVVKGDSWKVNAENASGFVWIMETILIWQVFWIVGGVFLGGLWRDLPGRHGPTKALFVTIAFAVPATADFLIVQALGGALPSLIGQIAAFGSVMTCTGLMMDLQTFQDERRYWPTNASLVAYVYQMRFASLAFIVAQLLALVTLWKTFADVSTSAPGR</sequence>
<feature type="transmembrane region" description="Helical" evidence="1">
    <location>
        <begin position="656"/>
        <end position="675"/>
    </location>
</feature>
<keyword evidence="2" id="KW-0732">Signal</keyword>
<evidence type="ECO:0000313" key="3">
    <source>
        <dbReference type="EMBL" id="XDQ69847.1"/>
    </source>
</evidence>
<feature type="transmembrane region" description="Helical" evidence="1">
    <location>
        <begin position="695"/>
        <end position="717"/>
    </location>
</feature>
<keyword evidence="1" id="KW-0812">Transmembrane</keyword>
<keyword evidence="1" id="KW-0472">Membrane</keyword>
<dbReference type="RefSeq" id="WP_369142592.1">
    <property type="nucleotide sequence ID" value="NZ_CP163444.1"/>
</dbReference>
<gene>
    <name evidence="3" type="ORF">AB5J54_04615</name>
</gene>
<feature type="transmembrane region" description="Helical" evidence="1">
    <location>
        <begin position="322"/>
        <end position="339"/>
    </location>
</feature>
<feature type="transmembrane region" description="Helical" evidence="1">
    <location>
        <begin position="242"/>
        <end position="264"/>
    </location>
</feature>
<feature type="transmembrane region" description="Helical" evidence="1">
    <location>
        <begin position="384"/>
        <end position="405"/>
    </location>
</feature>
<feature type="transmembrane region" description="Helical" evidence="1">
    <location>
        <begin position="473"/>
        <end position="498"/>
    </location>
</feature>
<dbReference type="Pfam" id="PF19683">
    <property type="entry name" value="DUF6185"/>
    <property type="match status" value="1"/>
</dbReference>
<protein>
    <submittedName>
        <fullName evidence="3">DUF6185 family protein</fullName>
    </submittedName>
</protein>
<feature type="transmembrane region" description="Helical" evidence="1">
    <location>
        <begin position="757"/>
        <end position="777"/>
    </location>
</feature>
<feature type="transmembrane region" description="Helical" evidence="1">
    <location>
        <begin position="285"/>
        <end position="302"/>
    </location>
</feature>
<name>A0AB39ST99_9ACTN</name>
<reference evidence="3" key="1">
    <citation type="submission" date="2024-07" db="EMBL/GenBank/DDBJ databases">
        <authorList>
            <person name="Yu S.T."/>
        </authorList>
    </citation>
    <scope>NUCLEOTIDE SEQUENCE</scope>
    <source>
        <strain evidence="3">R44</strain>
    </source>
</reference>
<feature type="transmembrane region" description="Helical" evidence="1">
    <location>
        <begin position="519"/>
        <end position="536"/>
    </location>
</feature>
<evidence type="ECO:0000256" key="1">
    <source>
        <dbReference type="SAM" id="Phobius"/>
    </source>
</evidence>
<feature type="transmembrane region" description="Helical" evidence="1">
    <location>
        <begin position="798"/>
        <end position="819"/>
    </location>
</feature>
<dbReference type="EMBL" id="CP163444">
    <property type="protein sequence ID" value="XDQ69847.1"/>
    <property type="molecule type" value="Genomic_DNA"/>
</dbReference>
<keyword evidence="1" id="KW-1133">Transmembrane helix</keyword>